<reference evidence="1" key="1">
    <citation type="submission" date="2014-09" db="EMBL/GenBank/DDBJ databases">
        <authorList>
            <person name="Magalhaes I.L.F."/>
            <person name="Oliveira U."/>
            <person name="Santos F.R."/>
            <person name="Vidigal T.H.D.A."/>
            <person name="Brescovit A.D."/>
            <person name="Santos A.J."/>
        </authorList>
    </citation>
    <scope>NUCLEOTIDE SEQUENCE</scope>
    <source>
        <tissue evidence="1">Shoot tissue taken approximately 20 cm above the soil surface</tissue>
    </source>
</reference>
<accession>A0A0A9EHS6</accession>
<organism evidence="1">
    <name type="scientific">Arundo donax</name>
    <name type="common">Giant reed</name>
    <name type="synonym">Donax arundinaceus</name>
    <dbReference type="NCBI Taxonomy" id="35708"/>
    <lineage>
        <taxon>Eukaryota</taxon>
        <taxon>Viridiplantae</taxon>
        <taxon>Streptophyta</taxon>
        <taxon>Embryophyta</taxon>
        <taxon>Tracheophyta</taxon>
        <taxon>Spermatophyta</taxon>
        <taxon>Magnoliopsida</taxon>
        <taxon>Liliopsida</taxon>
        <taxon>Poales</taxon>
        <taxon>Poaceae</taxon>
        <taxon>PACMAD clade</taxon>
        <taxon>Arundinoideae</taxon>
        <taxon>Arundineae</taxon>
        <taxon>Arundo</taxon>
    </lineage>
</organism>
<dbReference type="EMBL" id="GBRH01197586">
    <property type="protein sequence ID" value="JAE00310.1"/>
    <property type="molecule type" value="Transcribed_RNA"/>
</dbReference>
<evidence type="ECO:0000313" key="1">
    <source>
        <dbReference type="EMBL" id="JAE00310.1"/>
    </source>
</evidence>
<protein>
    <submittedName>
        <fullName evidence="1">Uncharacterized protein</fullName>
    </submittedName>
</protein>
<name>A0A0A9EHS6_ARUDO</name>
<dbReference type="AlphaFoldDB" id="A0A0A9EHS6"/>
<proteinExistence type="predicted"/>
<sequence>MCSHGRKSRSKLANKRLQP</sequence>
<reference evidence="1" key="2">
    <citation type="journal article" date="2015" name="Data Brief">
        <title>Shoot transcriptome of the giant reed, Arundo donax.</title>
        <authorList>
            <person name="Barrero R.A."/>
            <person name="Guerrero F.D."/>
            <person name="Moolhuijzen P."/>
            <person name="Goolsby J.A."/>
            <person name="Tidwell J."/>
            <person name="Bellgard S.E."/>
            <person name="Bellgard M.I."/>
        </authorList>
    </citation>
    <scope>NUCLEOTIDE SEQUENCE</scope>
    <source>
        <tissue evidence="1">Shoot tissue taken approximately 20 cm above the soil surface</tissue>
    </source>
</reference>